<sequence>MPRRSLIIIYGEARYNWEHSVLREDIASRRGNLPPPYLNGDQQEIGNTIRKIGQNFWDHKGKKYNSIEPQIPNDKMGVMDIIKSPGISPLIGQNKKVENQIA</sequence>
<evidence type="ECO:0008006" key="4">
    <source>
        <dbReference type="Google" id="ProtNLM"/>
    </source>
</evidence>
<protein>
    <recommendedName>
        <fullName evidence="4">Alpha-ketoglutarate-dependent dioxygenase AlkB-like domain-containing protein</fullName>
    </recommendedName>
</protein>
<proteinExistence type="predicted"/>
<evidence type="ECO:0000313" key="2">
    <source>
        <dbReference type="EMBL" id="KAF9408834.1"/>
    </source>
</evidence>
<dbReference type="AlphaFoldDB" id="A0A835G7E3"/>
<evidence type="ECO:0000313" key="3">
    <source>
        <dbReference type="Proteomes" id="UP000648187"/>
    </source>
</evidence>
<gene>
    <name evidence="2" type="ORF">HW555_011608</name>
</gene>
<dbReference type="EMBL" id="JACKWZ010000358">
    <property type="protein sequence ID" value="KAF9408834.1"/>
    <property type="molecule type" value="Genomic_DNA"/>
</dbReference>
<evidence type="ECO:0000256" key="1">
    <source>
        <dbReference type="ARBA" id="ARBA00001954"/>
    </source>
</evidence>
<dbReference type="InterPro" id="IPR037151">
    <property type="entry name" value="AlkB-like_sf"/>
</dbReference>
<reference evidence="2" key="1">
    <citation type="submission" date="2020-08" db="EMBL/GenBank/DDBJ databases">
        <title>Spodoptera exigua strain:BAW_Kor-Di-RS1 Genome sequencing and assembly.</title>
        <authorList>
            <person name="Kim J."/>
            <person name="Nam H.Y."/>
            <person name="Kwon M."/>
            <person name="Choi J.H."/>
            <person name="Cho S.R."/>
            <person name="Kim G.-H."/>
        </authorList>
    </citation>
    <scope>NUCLEOTIDE SEQUENCE</scope>
    <source>
        <strain evidence="2">BAW_Kor-Di-RS1</strain>
        <tissue evidence="2">Whole-body</tissue>
    </source>
</reference>
<comment type="cofactor">
    <cofactor evidence="1">
        <name>Fe(2+)</name>
        <dbReference type="ChEBI" id="CHEBI:29033"/>
    </cofactor>
</comment>
<keyword evidence="3" id="KW-1185">Reference proteome</keyword>
<dbReference type="Proteomes" id="UP000648187">
    <property type="component" value="Unassembled WGS sequence"/>
</dbReference>
<accession>A0A835G7E3</accession>
<organism evidence="2 3">
    <name type="scientific">Spodoptera exigua</name>
    <name type="common">Beet armyworm</name>
    <name type="synonym">Noctua fulgens</name>
    <dbReference type="NCBI Taxonomy" id="7107"/>
    <lineage>
        <taxon>Eukaryota</taxon>
        <taxon>Metazoa</taxon>
        <taxon>Ecdysozoa</taxon>
        <taxon>Arthropoda</taxon>
        <taxon>Hexapoda</taxon>
        <taxon>Insecta</taxon>
        <taxon>Pterygota</taxon>
        <taxon>Neoptera</taxon>
        <taxon>Endopterygota</taxon>
        <taxon>Lepidoptera</taxon>
        <taxon>Glossata</taxon>
        <taxon>Ditrysia</taxon>
        <taxon>Noctuoidea</taxon>
        <taxon>Noctuidae</taxon>
        <taxon>Amphipyrinae</taxon>
        <taxon>Spodoptera</taxon>
    </lineage>
</organism>
<dbReference type="Gene3D" id="2.60.120.590">
    <property type="entry name" value="Alpha-ketoglutarate-dependent dioxygenase AlkB-like"/>
    <property type="match status" value="1"/>
</dbReference>
<comment type="caution">
    <text evidence="2">The sequence shown here is derived from an EMBL/GenBank/DDBJ whole genome shotgun (WGS) entry which is preliminary data.</text>
</comment>
<name>A0A835G7E3_SPOEX</name>